<reference evidence="2" key="2">
    <citation type="submission" date="2024-10" db="UniProtKB">
        <authorList>
            <consortium name="EnsemblProtists"/>
        </authorList>
    </citation>
    <scope>IDENTIFICATION</scope>
</reference>
<dbReference type="RefSeq" id="XP_005763513.1">
    <property type="nucleotide sequence ID" value="XM_005763456.1"/>
</dbReference>
<dbReference type="Proteomes" id="UP000013827">
    <property type="component" value="Unassembled WGS sequence"/>
</dbReference>
<dbReference type="eggNOG" id="ENOG502S7BT">
    <property type="taxonomic scope" value="Eukaryota"/>
</dbReference>
<dbReference type="KEGG" id="ehx:EMIHUDRAFT_214887"/>
<dbReference type="PaxDb" id="2903-EOD11084"/>
<organism evidence="2 3">
    <name type="scientific">Emiliania huxleyi (strain CCMP1516)</name>
    <dbReference type="NCBI Taxonomy" id="280463"/>
    <lineage>
        <taxon>Eukaryota</taxon>
        <taxon>Haptista</taxon>
        <taxon>Haptophyta</taxon>
        <taxon>Prymnesiophyceae</taxon>
        <taxon>Isochrysidales</taxon>
        <taxon>Noelaerhabdaceae</taxon>
        <taxon>Emiliania</taxon>
    </lineage>
</organism>
<evidence type="ECO:0000313" key="3">
    <source>
        <dbReference type="Proteomes" id="UP000013827"/>
    </source>
</evidence>
<feature type="signal peptide" evidence="1">
    <location>
        <begin position="1"/>
        <end position="19"/>
    </location>
</feature>
<dbReference type="AlphaFoldDB" id="A0A0D3IIJ9"/>
<protein>
    <submittedName>
        <fullName evidence="2">Uncharacterized protein</fullName>
    </submittedName>
</protein>
<keyword evidence="3" id="KW-1185">Reference proteome</keyword>
<proteinExistence type="predicted"/>
<feature type="chain" id="PRO_5044229121" evidence="1">
    <location>
        <begin position="20"/>
        <end position="352"/>
    </location>
</feature>
<name>A0A0D3IIJ9_EMIH1</name>
<accession>A0A0D3IIJ9</accession>
<evidence type="ECO:0000313" key="2">
    <source>
        <dbReference type="EnsemblProtists" id="EOD11084"/>
    </source>
</evidence>
<dbReference type="EnsemblProtists" id="EOD11084">
    <property type="protein sequence ID" value="EOD11084"/>
    <property type="gene ID" value="EMIHUDRAFT_214887"/>
</dbReference>
<sequence length="352" mass="37278">MLAVSLAVILVSAVSAARAKTMRLVSSKREPMRDGITLADGQQWHLFLTTSGAPAKGYLRSTNCLREIRAALEMGKPLVLVHEADPNKGGGTLAELRSECPEVEELQAAIFEAGWPMVVWHRIEDFQHVSLKVIAEALLLQMPTNGPLGPSPSNAGARELADDLAAARADGDEATHMLLYLNEATWAGDGAEALAEQVRAARKAKLPIVMAHENDAVRGGCIFGHFFEVTPRDLIADGLYDSLAVGSALGATRQQGVSSLVRLASFWSSSAGIRVASSRSSSAGSLGVRCADVGVHRTSATAEQVTGDDQEAAAPPSLLTASETLLKRRLLAAAGWGRDFSSSILEVLEFSN</sequence>
<reference evidence="3" key="1">
    <citation type="journal article" date="2013" name="Nature">
        <title>Pan genome of the phytoplankton Emiliania underpins its global distribution.</title>
        <authorList>
            <person name="Read B.A."/>
            <person name="Kegel J."/>
            <person name="Klute M.J."/>
            <person name="Kuo A."/>
            <person name="Lefebvre S.C."/>
            <person name="Maumus F."/>
            <person name="Mayer C."/>
            <person name="Miller J."/>
            <person name="Monier A."/>
            <person name="Salamov A."/>
            <person name="Young J."/>
            <person name="Aguilar M."/>
            <person name="Claverie J.M."/>
            <person name="Frickenhaus S."/>
            <person name="Gonzalez K."/>
            <person name="Herman E.K."/>
            <person name="Lin Y.C."/>
            <person name="Napier J."/>
            <person name="Ogata H."/>
            <person name="Sarno A.F."/>
            <person name="Shmutz J."/>
            <person name="Schroeder D."/>
            <person name="de Vargas C."/>
            <person name="Verret F."/>
            <person name="von Dassow P."/>
            <person name="Valentin K."/>
            <person name="Van de Peer Y."/>
            <person name="Wheeler G."/>
            <person name="Dacks J.B."/>
            <person name="Delwiche C.F."/>
            <person name="Dyhrman S.T."/>
            <person name="Glockner G."/>
            <person name="John U."/>
            <person name="Richards T."/>
            <person name="Worden A.Z."/>
            <person name="Zhang X."/>
            <person name="Grigoriev I.V."/>
            <person name="Allen A.E."/>
            <person name="Bidle K."/>
            <person name="Borodovsky M."/>
            <person name="Bowler C."/>
            <person name="Brownlee C."/>
            <person name="Cock J.M."/>
            <person name="Elias M."/>
            <person name="Gladyshev V.N."/>
            <person name="Groth M."/>
            <person name="Guda C."/>
            <person name="Hadaegh A."/>
            <person name="Iglesias-Rodriguez M.D."/>
            <person name="Jenkins J."/>
            <person name="Jones B.M."/>
            <person name="Lawson T."/>
            <person name="Leese F."/>
            <person name="Lindquist E."/>
            <person name="Lobanov A."/>
            <person name="Lomsadze A."/>
            <person name="Malik S.B."/>
            <person name="Marsh M.E."/>
            <person name="Mackinder L."/>
            <person name="Mock T."/>
            <person name="Mueller-Roeber B."/>
            <person name="Pagarete A."/>
            <person name="Parker M."/>
            <person name="Probert I."/>
            <person name="Quesneville H."/>
            <person name="Raines C."/>
            <person name="Rensing S.A."/>
            <person name="Riano-Pachon D.M."/>
            <person name="Richier S."/>
            <person name="Rokitta S."/>
            <person name="Shiraiwa Y."/>
            <person name="Soanes D.M."/>
            <person name="van der Giezen M."/>
            <person name="Wahlund T.M."/>
            <person name="Williams B."/>
            <person name="Wilson W."/>
            <person name="Wolfe G."/>
            <person name="Wurch L.L."/>
        </authorList>
    </citation>
    <scope>NUCLEOTIDE SEQUENCE</scope>
</reference>
<keyword evidence="1" id="KW-0732">Signal</keyword>
<dbReference type="GeneID" id="17257209"/>
<evidence type="ECO:0000256" key="1">
    <source>
        <dbReference type="SAM" id="SignalP"/>
    </source>
</evidence>
<dbReference type="HOGENOM" id="CLU_040255_0_0_1"/>